<proteinExistence type="predicted"/>
<name>A0AAW8DII1_9MICC</name>
<keyword evidence="3" id="KW-1185">Reference proteome</keyword>
<gene>
    <name evidence="1" type="ORF">J2S90_002628</name>
    <name evidence="2" type="ORF">J2S93_000010</name>
</gene>
<dbReference type="EMBL" id="JAUSRG010000006">
    <property type="protein sequence ID" value="MDP9905657.1"/>
    <property type="molecule type" value="Genomic_DNA"/>
</dbReference>
<dbReference type="Proteomes" id="UP001230951">
    <property type="component" value="Unassembled WGS sequence"/>
</dbReference>
<evidence type="ECO:0000313" key="1">
    <source>
        <dbReference type="EMBL" id="MDP9905657.1"/>
    </source>
</evidence>
<evidence type="ECO:0000313" key="2">
    <source>
        <dbReference type="EMBL" id="MDQ0178603.1"/>
    </source>
</evidence>
<organism evidence="1 4">
    <name type="scientific">Arthrobacter bambusae</name>
    <dbReference type="NCBI Taxonomy" id="1338426"/>
    <lineage>
        <taxon>Bacteria</taxon>
        <taxon>Bacillati</taxon>
        <taxon>Actinomycetota</taxon>
        <taxon>Actinomycetes</taxon>
        <taxon>Micrococcales</taxon>
        <taxon>Micrococcaceae</taxon>
        <taxon>Arthrobacter</taxon>
    </lineage>
</organism>
<reference evidence="1 3" key="1">
    <citation type="submission" date="2023-07" db="EMBL/GenBank/DDBJ databases">
        <title>Sorghum-associated microbial communities from plants grown in Nebraska, USA.</title>
        <authorList>
            <person name="Schachtman D."/>
        </authorList>
    </citation>
    <scope>NUCLEOTIDE SEQUENCE</scope>
    <source>
        <strain evidence="1">DS1006</strain>
        <strain evidence="2 3">DS1016</strain>
    </source>
</reference>
<sequence>MDVNDIRRTIRCRVEEGEFTLLYLWITFRANGGVACRTSLYAFVHGLHPLSNNDTLVLGSVVQI</sequence>
<protein>
    <submittedName>
        <fullName evidence="1">Uncharacterized protein</fullName>
    </submittedName>
</protein>
<dbReference type="EMBL" id="JAUSTF010000001">
    <property type="protein sequence ID" value="MDQ0178603.1"/>
    <property type="molecule type" value="Genomic_DNA"/>
</dbReference>
<evidence type="ECO:0000313" key="4">
    <source>
        <dbReference type="Proteomes" id="UP001242995"/>
    </source>
</evidence>
<comment type="caution">
    <text evidence="1">The sequence shown here is derived from an EMBL/GenBank/DDBJ whole genome shotgun (WGS) entry which is preliminary data.</text>
</comment>
<dbReference type="Proteomes" id="UP001242995">
    <property type="component" value="Unassembled WGS sequence"/>
</dbReference>
<evidence type="ECO:0000313" key="3">
    <source>
        <dbReference type="Proteomes" id="UP001230951"/>
    </source>
</evidence>
<dbReference type="AlphaFoldDB" id="A0AAW8DII1"/>
<accession>A0AAW8DII1</accession>